<feature type="region of interest" description="Disordered" evidence="1">
    <location>
        <begin position="25"/>
        <end position="46"/>
    </location>
</feature>
<evidence type="ECO:0000256" key="2">
    <source>
        <dbReference type="SAM" id="SignalP"/>
    </source>
</evidence>
<evidence type="ECO:0000256" key="1">
    <source>
        <dbReference type="SAM" id="MobiDB-lite"/>
    </source>
</evidence>
<keyword evidence="4" id="KW-1185">Reference proteome</keyword>
<evidence type="ECO:0008006" key="5">
    <source>
        <dbReference type="Google" id="ProtNLM"/>
    </source>
</evidence>
<organism evidence="3 4">
    <name type="scientific">Comamonas terrigena</name>
    <dbReference type="NCBI Taxonomy" id="32013"/>
    <lineage>
        <taxon>Bacteria</taxon>
        <taxon>Pseudomonadati</taxon>
        <taxon>Pseudomonadota</taxon>
        <taxon>Betaproteobacteria</taxon>
        <taxon>Burkholderiales</taxon>
        <taxon>Comamonadaceae</taxon>
        <taxon>Comamonas</taxon>
    </lineage>
</organism>
<dbReference type="PROSITE" id="PS51257">
    <property type="entry name" value="PROKAR_LIPOPROTEIN"/>
    <property type="match status" value="1"/>
</dbReference>
<feature type="region of interest" description="Disordered" evidence="1">
    <location>
        <begin position="60"/>
        <end position="126"/>
    </location>
</feature>
<dbReference type="EMBL" id="PDEA01000001">
    <property type="protein sequence ID" value="PEH87651.1"/>
    <property type="molecule type" value="Genomic_DNA"/>
</dbReference>
<feature type="signal peptide" evidence="2">
    <location>
        <begin position="1"/>
        <end position="27"/>
    </location>
</feature>
<dbReference type="Proteomes" id="UP000220246">
    <property type="component" value="Unassembled WGS sequence"/>
</dbReference>
<dbReference type="OrthoDB" id="8913840at2"/>
<sequence length="126" mass="12619">MPTRFVMTTACAAALLAACSPQPDAHAGNAFPMAAPTHFDQPIPSKPLFGDPIVTAHSVLPPSKPDALRAPLPPLAALPQATATEAAPKSEGPRDEGGAVNPAAGQAAAISDGQGEGDKQRLGAPK</sequence>
<feature type="compositionally biased region" description="Low complexity" evidence="1">
    <location>
        <begin position="77"/>
        <end position="87"/>
    </location>
</feature>
<evidence type="ECO:0000313" key="3">
    <source>
        <dbReference type="EMBL" id="PEH87651.1"/>
    </source>
</evidence>
<feature type="chain" id="PRO_5012292400" description="Lipoprotein" evidence="2">
    <location>
        <begin position="28"/>
        <end position="126"/>
    </location>
</feature>
<keyword evidence="2" id="KW-0732">Signal</keyword>
<accession>A0A2A7UR62</accession>
<dbReference type="RefSeq" id="WP_066538277.1">
    <property type="nucleotide sequence ID" value="NZ_DAMCYT010000038.1"/>
</dbReference>
<gene>
    <name evidence="3" type="ORF">CRM82_02670</name>
</gene>
<proteinExistence type="predicted"/>
<feature type="compositionally biased region" description="Low complexity" evidence="1">
    <location>
        <begin position="98"/>
        <end position="109"/>
    </location>
</feature>
<dbReference type="GeneID" id="80803643"/>
<name>A0A2A7UR62_COMTR</name>
<dbReference type="STRING" id="1219032.GCA_001515545_02428"/>
<protein>
    <recommendedName>
        <fullName evidence="5">Lipoprotein</fullName>
    </recommendedName>
</protein>
<feature type="compositionally biased region" description="Basic and acidic residues" evidence="1">
    <location>
        <begin position="116"/>
        <end position="126"/>
    </location>
</feature>
<dbReference type="AlphaFoldDB" id="A0A2A7UR62"/>
<evidence type="ECO:0000313" key="4">
    <source>
        <dbReference type="Proteomes" id="UP000220246"/>
    </source>
</evidence>
<comment type="caution">
    <text evidence="3">The sequence shown here is derived from an EMBL/GenBank/DDBJ whole genome shotgun (WGS) entry which is preliminary data.</text>
</comment>
<reference evidence="4" key="1">
    <citation type="submission" date="2017-09" db="EMBL/GenBank/DDBJ databases">
        <title>FDA dAtabase for Regulatory Grade micrObial Sequences (FDA-ARGOS): Supporting development and validation of Infectious Disease Dx tests.</title>
        <authorList>
            <person name="Minogue T."/>
            <person name="Wolcott M."/>
            <person name="Wasieloski L."/>
            <person name="Aguilar W."/>
            <person name="Moore D."/>
            <person name="Tallon L."/>
            <person name="Sadzewicz L."/>
            <person name="Ott S."/>
            <person name="Zhao X."/>
            <person name="Nagaraj S."/>
            <person name="Vavikolanu K."/>
            <person name="Aluvathingal J."/>
            <person name="Nadendla S."/>
            <person name="Sichtig H."/>
        </authorList>
    </citation>
    <scope>NUCLEOTIDE SEQUENCE [LARGE SCALE GENOMIC DNA]</scope>
    <source>
        <strain evidence="4">FDAARGOS_394</strain>
    </source>
</reference>